<comment type="caution">
    <text evidence="20">The sequence shown here is derived from an EMBL/GenBank/DDBJ whole genome shotgun (WGS) entry which is preliminary data.</text>
</comment>
<keyword evidence="12" id="KW-0804">Transcription</keyword>
<keyword evidence="6" id="KW-0963">Cytoplasm</keyword>
<dbReference type="InterPro" id="IPR055135">
    <property type="entry name" value="PRMT_dom"/>
</dbReference>
<accession>A0A9Q0S6R1</accession>
<name>A0A9Q0S6R1_9DIPT</name>
<dbReference type="InterPro" id="IPR029063">
    <property type="entry name" value="SAM-dependent_MTases_sf"/>
</dbReference>
<comment type="function">
    <text evidence="15">Methylates (mono- and asymmetric dimethylation) the guanidino nitrogens of arginyl residues in proteins. May methylate histone H3 at 'Arg-17' and activate transcription via chromatin remodeling.</text>
</comment>
<dbReference type="AlphaFoldDB" id="A0A9Q0S6R1"/>
<evidence type="ECO:0000256" key="2">
    <source>
        <dbReference type="ARBA" id="ARBA00004496"/>
    </source>
</evidence>
<sequence length="628" mass="69844">MTEPGFQTNNMATSSHVTVCDLTVHETDSTKPEKKCILHSSAVQSGMVHCDIAEEDSEEILYTFDLTSDTDYVNFGKLAFIIDKEHLNIIVRFKDINDARQFRSKMSVVRGNQVASVFSSRTEETSASQYFQFYGYLSQQQNMMQDYVRTSTYQKAIHSNKSDFENKVCLDVGAGSGILSFFASEAGARKVYAVEASNMAEHAQKLIETNKRGDVIKVIAGKIEEIELPEKVDIIISEPMGYMLYNERMLETYLHAKKWLKPGGKMFPSRADLHVAPFHDEALYIEQYNKANFWCHTTFHGVDLSAMRTAAMKEYFRQPIVDTFDIRCCMSKSVRHICNFLEANETDLHKIDIPLEFHILETGTCHGLAFWFDVEFNGTDQQVWLSTAPTEPLTHWYQVRCLLMNPIFVKQGQLVGGHVTLIANKRQSYDVTMEIHIEGTSISSTNTMDLKNPYFRYSGGSIVSAPAQSNTPNDNYWGQVDVQPLVVNGMGDVQMDLSQTITNTSLLGISDQPNIHPGCISSTGRNGRQSAIPTLTSGSISGLSATPLSGINLTNNSNIGVSNILLPQTSTQNQAAQQLIGGAISPSLFVSTPLTTNNLGHHQVILNNIPTQMPIQTVKPNNSLISSK</sequence>
<dbReference type="CDD" id="cd02440">
    <property type="entry name" value="AdoMet_MTases"/>
    <property type="match status" value="1"/>
</dbReference>
<dbReference type="EMBL" id="WJQU01000001">
    <property type="protein sequence ID" value="KAJ6645560.1"/>
    <property type="molecule type" value="Genomic_DNA"/>
</dbReference>
<dbReference type="GO" id="GO:0006355">
    <property type="term" value="P:regulation of DNA-templated transcription"/>
    <property type="evidence" value="ECO:0007669"/>
    <property type="project" value="UniProtKB-ARBA"/>
</dbReference>
<comment type="subcellular location">
    <subcellularLocation>
        <location evidence="2">Cytoplasm</location>
    </subcellularLocation>
    <subcellularLocation>
        <location evidence="1">Nucleus</location>
    </subcellularLocation>
</comment>
<dbReference type="Proteomes" id="UP001151699">
    <property type="component" value="Chromosome A"/>
</dbReference>
<keyword evidence="21" id="KW-1185">Reference proteome</keyword>
<evidence type="ECO:0000313" key="21">
    <source>
        <dbReference type="Proteomes" id="UP001151699"/>
    </source>
</evidence>
<dbReference type="Pfam" id="PF22528">
    <property type="entry name" value="PRMT_C"/>
    <property type="match status" value="1"/>
</dbReference>
<feature type="domain" description="Protein arginine N-methyltransferase" evidence="19">
    <location>
        <begin position="270"/>
        <end position="438"/>
    </location>
</feature>
<evidence type="ECO:0000259" key="18">
    <source>
        <dbReference type="Pfam" id="PF13649"/>
    </source>
</evidence>
<dbReference type="GO" id="GO:0005737">
    <property type="term" value="C:cytoplasm"/>
    <property type="evidence" value="ECO:0007669"/>
    <property type="project" value="UniProtKB-SubCell"/>
</dbReference>
<keyword evidence="7 17" id="KW-0489">Methyltransferase</keyword>
<protein>
    <recommendedName>
        <fullName evidence="16">Histone-arginine methyltransferase CARMER</fullName>
        <ecNumber evidence="4">2.1.1.319</ecNumber>
    </recommendedName>
</protein>
<evidence type="ECO:0000256" key="10">
    <source>
        <dbReference type="ARBA" id="ARBA00022853"/>
    </source>
</evidence>
<keyword evidence="5" id="KW-0488">Methylation</keyword>
<evidence type="ECO:0000256" key="7">
    <source>
        <dbReference type="ARBA" id="ARBA00022603"/>
    </source>
</evidence>
<comment type="catalytic activity">
    <reaction evidence="14">
        <text>L-arginyl-[protein] + 2 S-adenosyl-L-methionine = N(omega),N(omega)-dimethyl-L-arginyl-[protein] + 2 S-adenosyl-L-homocysteine + 2 H(+)</text>
        <dbReference type="Rhea" id="RHEA:48096"/>
        <dbReference type="Rhea" id="RHEA-COMP:10532"/>
        <dbReference type="Rhea" id="RHEA-COMP:11991"/>
        <dbReference type="ChEBI" id="CHEBI:15378"/>
        <dbReference type="ChEBI" id="CHEBI:29965"/>
        <dbReference type="ChEBI" id="CHEBI:57856"/>
        <dbReference type="ChEBI" id="CHEBI:59789"/>
        <dbReference type="ChEBI" id="CHEBI:61897"/>
        <dbReference type="EC" id="2.1.1.319"/>
    </reaction>
</comment>
<dbReference type="OrthoDB" id="7848332at2759"/>
<dbReference type="GO" id="GO:0005634">
    <property type="term" value="C:nucleus"/>
    <property type="evidence" value="ECO:0007669"/>
    <property type="project" value="UniProtKB-SubCell"/>
</dbReference>
<evidence type="ECO:0000256" key="3">
    <source>
        <dbReference type="ARBA" id="ARBA00011738"/>
    </source>
</evidence>
<dbReference type="Pfam" id="PF13649">
    <property type="entry name" value="Methyltransf_25"/>
    <property type="match status" value="1"/>
</dbReference>
<dbReference type="Gene3D" id="2.70.160.11">
    <property type="entry name" value="Hnrnp arginine n-methyltransferase1"/>
    <property type="match status" value="1"/>
</dbReference>
<evidence type="ECO:0000256" key="15">
    <source>
        <dbReference type="ARBA" id="ARBA00055339"/>
    </source>
</evidence>
<evidence type="ECO:0000256" key="6">
    <source>
        <dbReference type="ARBA" id="ARBA00022490"/>
    </source>
</evidence>
<dbReference type="InterPro" id="IPR025799">
    <property type="entry name" value="Arg_MeTrfase"/>
</dbReference>
<dbReference type="GO" id="GO:0035242">
    <property type="term" value="F:protein-arginine omega-N asymmetric methyltransferase activity"/>
    <property type="evidence" value="ECO:0007669"/>
    <property type="project" value="UniProtKB-EC"/>
</dbReference>
<dbReference type="InterPro" id="IPR041698">
    <property type="entry name" value="Methyltransf_25"/>
</dbReference>
<evidence type="ECO:0000313" key="20">
    <source>
        <dbReference type="EMBL" id="KAJ6645560.1"/>
    </source>
</evidence>
<comment type="subunit">
    <text evidence="3">Homodimer.</text>
</comment>
<keyword evidence="9 17" id="KW-0949">S-adenosyl-L-methionine</keyword>
<evidence type="ECO:0000259" key="19">
    <source>
        <dbReference type="Pfam" id="PF22528"/>
    </source>
</evidence>
<evidence type="ECO:0000256" key="1">
    <source>
        <dbReference type="ARBA" id="ARBA00004123"/>
    </source>
</evidence>
<evidence type="ECO:0000256" key="8">
    <source>
        <dbReference type="ARBA" id="ARBA00022679"/>
    </source>
</evidence>
<evidence type="ECO:0000256" key="17">
    <source>
        <dbReference type="PROSITE-ProRule" id="PRU01015"/>
    </source>
</evidence>
<dbReference type="EC" id="2.1.1.319" evidence="4"/>
<dbReference type="SUPFAM" id="SSF53335">
    <property type="entry name" value="S-adenosyl-L-methionine-dependent methyltransferases"/>
    <property type="match status" value="1"/>
</dbReference>
<gene>
    <name evidence="20" type="primary">CARM1</name>
    <name evidence="20" type="ORF">Bhyg_00766</name>
</gene>
<keyword evidence="8 17" id="KW-0808">Transferase</keyword>
<dbReference type="GO" id="GO:0035241">
    <property type="term" value="F:protein-arginine omega-N monomethyltransferase activity"/>
    <property type="evidence" value="ECO:0007669"/>
    <property type="project" value="UniProtKB-ARBA"/>
</dbReference>
<evidence type="ECO:0000256" key="13">
    <source>
        <dbReference type="ARBA" id="ARBA00023242"/>
    </source>
</evidence>
<dbReference type="Gene3D" id="2.30.29.30">
    <property type="entry name" value="Pleckstrin-homology domain (PH domain)/Phosphotyrosine-binding domain (PTB)"/>
    <property type="match status" value="1"/>
</dbReference>
<dbReference type="Gene3D" id="3.40.50.150">
    <property type="entry name" value="Vaccinia Virus protein VP39"/>
    <property type="match status" value="1"/>
</dbReference>
<dbReference type="InterPro" id="IPR011993">
    <property type="entry name" value="PH-like_dom_sf"/>
</dbReference>
<evidence type="ECO:0000256" key="11">
    <source>
        <dbReference type="ARBA" id="ARBA00023015"/>
    </source>
</evidence>
<evidence type="ECO:0000256" key="9">
    <source>
        <dbReference type="ARBA" id="ARBA00022691"/>
    </source>
</evidence>
<evidence type="ECO:0000256" key="4">
    <source>
        <dbReference type="ARBA" id="ARBA00011925"/>
    </source>
</evidence>
<organism evidence="20 21">
    <name type="scientific">Pseudolycoriella hygida</name>
    <dbReference type="NCBI Taxonomy" id="35572"/>
    <lineage>
        <taxon>Eukaryota</taxon>
        <taxon>Metazoa</taxon>
        <taxon>Ecdysozoa</taxon>
        <taxon>Arthropoda</taxon>
        <taxon>Hexapoda</taxon>
        <taxon>Insecta</taxon>
        <taxon>Pterygota</taxon>
        <taxon>Neoptera</taxon>
        <taxon>Endopterygota</taxon>
        <taxon>Diptera</taxon>
        <taxon>Nematocera</taxon>
        <taxon>Sciaroidea</taxon>
        <taxon>Sciaridae</taxon>
        <taxon>Pseudolycoriella</taxon>
    </lineage>
</organism>
<reference evidence="20" key="1">
    <citation type="submission" date="2022-07" db="EMBL/GenBank/DDBJ databases">
        <authorList>
            <person name="Trinca V."/>
            <person name="Uliana J.V.C."/>
            <person name="Torres T.T."/>
            <person name="Ward R.J."/>
            <person name="Monesi N."/>
        </authorList>
    </citation>
    <scope>NUCLEOTIDE SEQUENCE</scope>
    <source>
        <strain evidence="20">HSMRA1968</strain>
        <tissue evidence="20">Whole embryos</tissue>
    </source>
</reference>
<evidence type="ECO:0000256" key="16">
    <source>
        <dbReference type="ARBA" id="ARBA00074195"/>
    </source>
</evidence>
<proteinExistence type="predicted"/>
<feature type="domain" description="Methyltransferase" evidence="18">
    <location>
        <begin position="170"/>
        <end position="264"/>
    </location>
</feature>
<dbReference type="FunFam" id="3.40.50.150:FF:000031">
    <property type="entry name" value="Putative Histone-arginine methyltransferase CARM1"/>
    <property type="match status" value="1"/>
</dbReference>
<evidence type="ECO:0000256" key="14">
    <source>
        <dbReference type="ARBA" id="ARBA00049086"/>
    </source>
</evidence>
<keyword evidence="13" id="KW-0539">Nucleus</keyword>
<dbReference type="FunFam" id="2.70.160.11:FF:000002">
    <property type="entry name" value="Probable histone-arginine methyltransferase CARM1"/>
    <property type="match status" value="1"/>
</dbReference>
<dbReference type="GO" id="GO:0032259">
    <property type="term" value="P:methylation"/>
    <property type="evidence" value="ECO:0007669"/>
    <property type="project" value="UniProtKB-KW"/>
</dbReference>
<dbReference type="GO" id="GO:0070611">
    <property type="term" value="F:histone H3R2 methyltransferase activity"/>
    <property type="evidence" value="ECO:0007669"/>
    <property type="project" value="TreeGrafter"/>
</dbReference>
<keyword evidence="11" id="KW-0805">Transcription regulation</keyword>
<dbReference type="PANTHER" id="PTHR11006:SF10">
    <property type="entry name" value="HISTONE-ARGININE METHYLTRANSFERASE CARMER-RELATED"/>
    <property type="match status" value="1"/>
</dbReference>
<evidence type="ECO:0000256" key="5">
    <source>
        <dbReference type="ARBA" id="ARBA00022481"/>
    </source>
</evidence>
<dbReference type="PROSITE" id="PS51678">
    <property type="entry name" value="SAM_MT_PRMT"/>
    <property type="match status" value="1"/>
</dbReference>
<dbReference type="PANTHER" id="PTHR11006">
    <property type="entry name" value="PROTEIN ARGININE N-METHYLTRANSFERASE"/>
    <property type="match status" value="1"/>
</dbReference>
<evidence type="ECO:0000256" key="12">
    <source>
        <dbReference type="ARBA" id="ARBA00023163"/>
    </source>
</evidence>
<keyword evidence="10" id="KW-0156">Chromatin regulator</keyword>